<proteinExistence type="predicted"/>
<name>A0AAE0GGL2_9CHLO</name>
<accession>A0AAE0GGL2</accession>
<feature type="domain" description="MYND-type" evidence="5">
    <location>
        <begin position="135"/>
        <end position="172"/>
    </location>
</feature>
<dbReference type="GO" id="GO:0008270">
    <property type="term" value="F:zinc ion binding"/>
    <property type="evidence" value="ECO:0007669"/>
    <property type="project" value="UniProtKB-KW"/>
</dbReference>
<evidence type="ECO:0000313" key="7">
    <source>
        <dbReference type="Proteomes" id="UP001190700"/>
    </source>
</evidence>
<dbReference type="Gene3D" id="6.10.140.2220">
    <property type="match status" value="1"/>
</dbReference>
<keyword evidence="1" id="KW-0479">Metal-binding</keyword>
<evidence type="ECO:0000256" key="3">
    <source>
        <dbReference type="ARBA" id="ARBA00022833"/>
    </source>
</evidence>
<dbReference type="SUPFAM" id="SSF144232">
    <property type="entry name" value="HIT/MYND zinc finger-like"/>
    <property type="match status" value="1"/>
</dbReference>
<protein>
    <recommendedName>
        <fullName evidence="5">MYND-type domain-containing protein</fullName>
    </recommendedName>
</protein>
<dbReference type="AlphaFoldDB" id="A0AAE0GGL2"/>
<evidence type="ECO:0000259" key="5">
    <source>
        <dbReference type="PROSITE" id="PS50865"/>
    </source>
</evidence>
<evidence type="ECO:0000256" key="4">
    <source>
        <dbReference type="PROSITE-ProRule" id="PRU00134"/>
    </source>
</evidence>
<keyword evidence="3" id="KW-0862">Zinc</keyword>
<dbReference type="Pfam" id="PF01753">
    <property type="entry name" value="zf-MYND"/>
    <property type="match status" value="1"/>
</dbReference>
<evidence type="ECO:0000313" key="6">
    <source>
        <dbReference type="EMBL" id="KAK3277691.1"/>
    </source>
</evidence>
<dbReference type="PROSITE" id="PS50865">
    <property type="entry name" value="ZF_MYND_2"/>
    <property type="match status" value="1"/>
</dbReference>
<keyword evidence="2 4" id="KW-0863">Zinc-finger</keyword>
<dbReference type="EMBL" id="LGRX02005964">
    <property type="protein sequence ID" value="KAK3277691.1"/>
    <property type="molecule type" value="Genomic_DNA"/>
</dbReference>
<evidence type="ECO:0000256" key="1">
    <source>
        <dbReference type="ARBA" id="ARBA00022723"/>
    </source>
</evidence>
<comment type="caution">
    <text evidence="6">The sequence shown here is derived from an EMBL/GenBank/DDBJ whole genome shotgun (WGS) entry which is preliminary data.</text>
</comment>
<reference evidence="6 7" key="1">
    <citation type="journal article" date="2015" name="Genome Biol. Evol.">
        <title>Comparative Genomics of a Bacterivorous Green Alga Reveals Evolutionary Causalities and Consequences of Phago-Mixotrophic Mode of Nutrition.</title>
        <authorList>
            <person name="Burns J.A."/>
            <person name="Paasch A."/>
            <person name="Narechania A."/>
            <person name="Kim E."/>
        </authorList>
    </citation>
    <scope>NUCLEOTIDE SEQUENCE [LARGE SCALE GENOMIC DNA]</scope>
    <source>
        <strain evidence="6 7">PLY_AMNH</strain>
    </source>
</reference>
<evidence type="ECO:0000256" key="2">
    <source>
        <dbReference type="ARBA" id="ARBA00022771"/>
    </source>
</evidence>
<dbReference type="Proteomes" id="UP001190700">
    <property type="component" value="Unassembled WGS sequence"/>
</dbReference>
<gene>
    <name evidence="6" type="ORF">CYMTET_14319</name>
</gene>
<dbReference type="InterPro" id="IPR002893">
    <property type="entry name" value="Znf_MYND"/>
</dbReference>
<organism evidence="6 7">
    <name type="scientific">Cymbomonas tetramitiformis</name>
    <dbReference type="NCBI Taxonomy" id="36881"/>
    <lineage>
        <taxon>Eukaryota</taxon>
        <taxon>Viridiplantae</taxon>
        <taxon>Chlorophyta</taxon>
        <taxon>Pyramimonadophyceae</taxon>
        <taxon>Pyramimonadales</taxon>
        <taxon>Pyramimonadaceae</taxon>
        <taxon>Cymbomonas</taxon>
    </lineage>
</organism>
<keyword evidence="7" id="KW-1185">Reference proteome</keyword>
<sequence>MVGECPLTPGASYFEFAGVPRPGWAVPEFGEGLLRIRVYTTPMDGGDCHGWWGEVVLVRGPWAHPCLHYTNAFQSFFVTSLHRDLTDAPTVASPPAVGAASRVLTPTQLGERVDDVNTVYSAFIAWRGYVRLACCAMCGLLAANRKWCPCRRVAYCGPSCQRAHWRSHKPECAWKTTADNSQGTRLGL</sequence>